<dbReference type="AlphaFoldDB" id="A0ABD3MUB6"/>
<keyword evidence="3" id="KW-1185">Reference proteome</keyword>
<feature type="compositionally biased region" description="Low complexity" evidence="1">
    <location>
        <begin position="176"/>
        <end position="189"/>
    </location>
</feature>
<dbReference type="Gene3D" id="2.130.10.10">
    <property type="entry name" value="YVTN repeat-like/Quinoprotein amine dehydrogenase"/>
    <property type="match status" value="1"/>
</dbReference>
<gene>
    <name evidence="2" type="ORF">ACHAW5_005258</name>
</gene>
<dbReference type="InterPro" id="IPR015943">
    <property type="entry name" value="WD40/YVTN_repeat-like_dom_sf"/>
</dbReference>
<protein>
    <submittedName>
        <fullName evidence="2">Uncharacterized protein</fullName>
    </submittedName>
</protein>
<dbReference type="InterPro" id="IPR036322">
    <property type="entry name" value="WD40_repeat_dom_sf"/>
</dbReference>
<feature type="region of interest" description="Disordered" evidence="1">
    <location>
        <begin position="165"/>
        <end position="189"/>
    </location>
</feature>
<dbReference type="EMBL" id="JALLAZ020001711">
    <property type="protein sequence ID" value="KAL3767247.1"/>
    <property type="molecule type" value="Genomic_DNA"/>
</dbReference>
<evidence type="ECO:0000256" key="1">
    <source>
        <dbReference type="SAM" id="MobiDB-lite"/>
    </source>
</evidence>
<reference evidence="2 3" key="1">
    <citation type="submission" date="2024-10" db="EMBL/GenBank/DDBJ databases">
        <title>Updated reference genomes for cyclostephanoid diatoms.</title>
        <authorList>
            <person name="Roberts W.R."/>
            <person name="Alverson A.J."/>
        </authorList>
    </citation>
    <scope>NUCLEOTIDE SEQUENCE [LARGE SCALE GENOMIC DNA]</scope>
    <source>
        <strain evidence="2 3">AJA276-08</strain>
    </source>
</reference>
<proteinExistence type="predicted"/>
<organism evidence="2 3">
    <name type="scientific">Stephanodiscus triporus</name>
    <dbReference type="NCBI Taxonomy" id="2934178"/>
    <lineage>
        <taxon>Eukaryota</taxon>
        <taxon>Sar</taxon>
        <taxon>Stramenopiles</taxon>
        <taxon>Ochrophyta</taxon>
        <taxon>Bacillariophyta</taxon>
        <taxon>Coscinodiscophyceae</taxon>
        <taxon>Thalassiosirophycidae</taxon>
        <taxon>Stephanodiscales</taxon>
        <taxon>Stephanodiscaceae</taxon>
        <taxon>Stephanodiscus</taxon>
    </lineage>
</organism>
<evidence type="ECO:0000313" key="3">
    <source>
        <dbReference type="Proteomes" id="UP001530315"/>
    </source>
</evidence>
<dbReference type="Proteomes" id="UP001530315">
    <property type="component" value="Unassembled WGS sequence"/>
</dbReference>
<evidence type="ECO:0000313" key="2">
    <source>
        <dbReference type="EMBL" id="KAL3767247.1"/>
    </source>
</evidence>
<dbReference type="SUPFAM" id="SSF50978">
    <property type="entry name" value="WD40 repeat-like"/>
    <property type="match status" value="1"/>
</dbReference>
<sequence>MSFDREGILLATGDDNGRVRVYDFDDVRAADAGGRNVDRLVIYFTNRRELRVYDVASGDMPPPFVRLGDDDTRSRPEGTTRALFMPTTPAPGRRVPAAATRIIAGGDRGTVRMWTIPTTFGTGRLRTAGRTSSSVGGQVSPRCAWSFEAFRTEGVCDMLTLGSNDEDDDGRVGRPTMTTTTTTSSSHPSTKSLVLLAGDGSSLVLLDADRCTRKAFSTTITPTVVASWDLHLLMSRELSKVDVEAILPARRWTAVHGLHLLRRECTDRHTSFEVGIVARCGWMLVAEFRVPRVVYAAAAGPVDANPTQSSDPSVSLRLSILHLTPRIRCFNSSNEPLTTLGGMALQFSLPEISVPSAALRQGAIWLGDVKQMGYTMPSKDKYVLSEEHGILSSPNRSASSPGMFRHPGGGLILACFDGRSSSFPYGGEKRMCEDVCIHARLPLSGGSPLTLAAHPSGEWIVIGYGMNGRRGAATKQIELASLGKMPAWR</sequence>
<comment type="caution">
    <text evidence="2">The sequence shown here is derived from an EMBL/GenBank/DDBJ whole genome shotgun (WGS) entry which is preliminary data.</text>
</comment>
<name>A0ABD3MUB6_9STRA</name>
<accession>A0ABD3MUB6</accession>